<dbReference type="InterPro" id="IPR015813">
    <property type="entry name" value="Pyrv/PenolPyrv_kinase-like_dom"/>
</dbReference>
<dbReference type="STRING" id="113562.SAMN04489716_3285"/>
<dbReference type="InterPro" id="IPR039556">
    <property type="entry name" value="ICL/PEPM"/>
</dbReference>
<dbReference type="RefSeq" id="WP_092545444.1">
    <property type="nucleotide sequence ID" value="NZ_BOMJ01000005.1"/>
</dbReference>
<organism evidence="1 2">
    <name type="scientific">Actinoplanes derwentensis</name>
    <dbReference type="NCBI Taxonomy" id="113562"/>
    <lineage>
        <taxon>Bacteria</taxon>
        <taxon>Bacillati</taxon>
        <taxon>Actinomycetota</taxon>
        <taxon>Actinomycetes</taxon>
        <taxon>Micromonosporales</taxon>
        <taxon>Micromonosporaceae</taxon>
        <taxon>Actinoplanes</taxon>
    </lineage>
</organism>
<dbReference type="PANTHER" id="PTHR42905">
    <property type="entry name" value="PHOSPHOENOLPYRUVATE CARBOXYLASE"/>
    <property type="match status" value="1"/>
</dbReference>
<dbReference type="OrthoDB" id="9780430at2"/>
<protein>
    <submittedName>
        <fullName evidence="1">2-Methylisocitrate lyase, PEP mutase family</fullName>
    </submittedName>
</protein>
<sequence>MIDSSVAGKARTLRALHERPLLVLPNIWDPGSAAVAVRAGAEAVATTSGGVSWSLGRSDGEGLTSKDMIAAVRRIAAAVAVPVTADVEGGYGDVAAIVRAVVEAGAAGVNIEDSRSGMLVPVGEQAERLTAAREAAASAGLPELVINARTDVYLLGTGDVLERATAYAAAGVDCLFVPGLLDLAALRDLVAVSPLPVNVMAGPGGPSIAELAAAGVRRVSVGTAIAQAAYGLAERSTRELLTEGTYRSLERAPGYSEIDSLFWPH</sequence>
<dbReference type="CDD" id="cd00377">
    <property type="entry name" value="ICL_PEPM"/>
    <property type="match status" value="1"/>
</dbReference>
<dbReference type="Proteomes" id="UP000198688">
    <property type="component" value="Chromosome I"/>
</dbReference>
<dbReference type="GO" id="GO:0016829">
    <property type="term" value="F:lyase activity"/>
    <property type="evidence" value="ECO:0007669"/>
    <property type="project" value="UniProtKB-KW"/>
</dbReference>
<keyword evidence="2" id="KW-1185">Reference proteome</keyword>
<dbReference type="SUPFAM" id="SSF51621">
    <property type="entry name" value="Phosphoenolpyruvate/pyruvate domain"/>
    <property type="match status" value="1"/>
</dbReference>
<dbReference type="Gene3D" id="3.20.20.60">
    <property type="entry name" value="Phosphoenolpyruvate-binding domains"/>
    <property type="match status" value="1"/>
</dbReference>
<keyword evidence="1" id="KW-0456">Lyase</keyword>
<evidence type="ECO:0000313" key="1">
    <source>
        <dbReference type="EMBL" id="SDT32193.1"/>
    </source>
</evidence>
<gene>
    <name evidence="1" type="ORF">SAMN04489716_3285</name>
</gene>
<name>A0A1H1ZEX5_9ACTN</name>
<evidence type="ECO:0000313" key="2">
    <source>
        <dbReference type="Proteomes" id="UP000198688"/>
    </source>
</evidence>
<proteinExistence type="predicted"/>
<dbReference type="Pfam" id="PF13714">
    <property type="entry name" value="PEP_mutase"/>
    <property type="match status" value="1"/>
</dbReference>
<dbReference type="EMBL" id="LT629758">
    <property type="protein sequence ID" value="SDT32193.1"/>
    <property type="molecule type" value="Genomic_DNA"/>
</dbReference>
<dbReference type="AlphaFoldDB" id="A0A1H1ZEX5"/>
<reference evidence="1 2" key="1">
    <citation type="submission" date="2016-10" db="EMBL/GenBank/DDBJ databases">
        <authorList>
            <person name="de Groot N.N."/>
        </authorList>
    </citation>
    <scope>NUCLEOTIDE SEQUENCE [LARGE SCALE GENOMIC DNA]</scope>
    <source>
        <strain evidence="1 2">DSM 43941</strain>
    </source>
</reference>
<accession>A0A1H1ZEX5</accession>
<dbReference type="PANTHER" id="PTHR42905:SF16">
    <property type="entry name" value="CARBOXYPHOSPHONOENOLPYRUVATE PHOSPHONOMUTASE-LIKE PROTEIN (AFU_ORTHOLOGUE AFUA_5G07230)"/>
    <property type="match status" value="1"/>
</dbReference>
<dbReference type="InterPro" id="IPR040442">
    <property type="entry name" value="Pyrv_kinase-like_dom_sf"/>
</dbReference>